<feature type="signal peptide" evidence="7">
    <location>
        <begin position="1"/>
        <end position="18"/>
    </location>
</feature>
<dbReference type="GO" id="GO:0005783">
    <property type="term" value="C:endoplasmic reticulum"/>
    <property type="evidence" value="ECO:0007669"/>
    <property type="project" value="TreeGrafter"/>
</dbReference>
<comment type="caution">
    <text evidence="9">The sequence shown here is derived from an EMBL/GenBank/DDBJ whole genome shotgun (WGS) entry which is preliminary data.</text>
</comment>
<evidence type="ECO:0000259" key="8">
    <source>
        <dbReference type="PROSITE" id="PS50076"/>
    </source>
</evidence>
<evidence type="ECO:0000256" key="4">
    <source>
        <dbReference type="ARBA" id="ARBA00045428"/>
    </source>
</evidence>
<dbReference type="SMART" id="SM00271">
    <property type="entry name" value="DnaJ"/>
    <property type="match status" value="1"/>
</dbReference>
<dbReference type="InterPro" id="IPR051948">
    <property type="entry name" value="Hsp70_co-chaperone_J-domain"/>
</dbReference>
<evidence type="ECO:0000256" key="3">
    <source>
        <dbReference type="ARBA" id="ARBA00041533"/>
    </source>
</evidence>
<dbReference type="InterPro" id="IPR001623">
    <property type="entry name" value="DnaJ_domain"/>
</dbReference>
<evidence type="ECO:0000256" key="6">
    <source>
        <dbReference type="SAM" id="MobiDB-lite"/>
    </source>
</evidence>
<evidence type="ECO:0000313" key="9">
    <source>
        <dbReference type="EMBL" id="KAA3677818.1"/>
    </source>
</evidence>
<dbReference type="Pfam" id="PF00226">
    <property type="entry name" value="DnaJ"/>
    <property type="match status" value="1"/>
</dbReference>
<dbReference type="GO" id="GO:0036503">
    <property type="term" value="P:ERAD pathway"/>
    <property type="evidence" value="ECO:0007669"/>
    <property type="project" value="TreeGrafter"/>
</dbReference>
<proteinExistence type="predicted"/>
<evidence type="ECO:0000256" key="2">
    <source>
        <dbReference type="ARBA" id="ARBA00040158"/>
    </source>
</evidence>
<comment type="function">
    <text evidence="4">Co-chaperone for Hsp70 protein HSPA5/BiP that acts as a key repressor of the ERN1/IRE1-mediated unfolded protein response (UPR). J domain-containing co-chaperones stimulate the ATPase activity of Hsp70 proteins and are required for efficient substrate recognition by Hsp70 proteins. In the unstressed endoplasmic reticulum, interacts with the luminal region of ERN1/IRE1 and selectively recruits HSPA5/BiP: HSPA5/BiP disrupts the dimerization of the active ERN1/IRE1 luminal region, thereby inactivating ERN1/IRE1. Also involved in endoplasmic reticulum-associated degradation (ERAD) of misfolded proteins. Required for survival of B-cell progenitors and normal antibody production.</text>
</comment>
<dbReference type="PROSITE" id="PS50076">
    <property type="entry name" value="DNAJ_2"/>
    <property type="match status" value="1"/>
</dbReference>
<sequence>MGFLLVWFVLALSPGVWTSRDYYDILGVKRDASMHEIKREFRKLAKVLHPDHNKDDPKASEKFQELSRAYEPLTLGVTRAPVRETDPIYNGHSLGERFHLSTPDHHLTTSHLTPVGPSVG</sequence>
<feature type="chain" id="PRO_5023869973" description="DnaJ homolog subfamily B member 9" evidence="7">
    <location>
        <begin position="19"/>
        <end position="120"/>
    </location>
</feature>
<evidence type="ECO:0000256" key="1">
    <source>
        <dbReference type="ARBA" id="ARBA00023186"/>
    </source>
</evidence>
<name>A0A5J4NRZ0_9TREM</name>
<feature type="domain" description="J" evidence="8">
    <location>
        <begin position="21"/>
        <end position="86"/>
    </location>
</feature>
<gene>
    <name evidence="9" type="ORF">DEA37_0002186</name>
</gene>
<keyword evidence="7" id="KW-0732">Signal</keyword>
<dbReference type="Gene3D" id="1.10.287.110">
    <property type="entry name" value="DnaJ domain"/>
    <property type="match status" value="1"/>
</dbReference>
<dbReference type="AlphaFoldDB" id="A0A5J4NRZ0"/>
<dbReference type="PRINTS" id="PR00625">
    <property type="entry name" value="JDOMAIN"/>
</dbReference>
<dbReference type="EMBL" id="QNGE01001332">
    <property type="protein sequence ID" value="KAA3677818.1"/>
    <property type="molecule type" value="Genomic_DNA"/>
</dbReference>
<comment type="subunit">
    <text evidence="5">Interacts with HSPA5/BiP; interaction is direct. Interacts with ERN1/IRE1 (via the luminal region). Interacts with DERL1.</text>
</comment>
<dbReference type="InterPro" id="IPR036869">
    <property type="entry name" value="J_dom_sf"/>
</dbReference>
<dbReference type="GO" id="GO:0051087">
    <property type="term" value="F:protein-folding chaperone binding"/>
    <property type="evidence" value="ECO:0007669"/>
    <property type="project" value="TreeGrafter"/>
</dbReference>
<dbReference type="SUPFAM" id="SSF46565">
    <property type="entry name" value="Chaperone J-domain"/>
    <property type="match status" value="1"/>
</dbReference>
<organism evidence="9 10">
    <name type="scientific">Paragonimus westermani</name>
    <dbReference type="NCBI Taxonomy" id="34504"/>
    <lineage>
        <taxon>Eukaryota</taxon>
        <taxon>Metazoa</taxon>
        <taxon>Spiralia</taxon>
        <taxon>Lophotrochozoa</taxon>
        <taxon>Platyhelminthes</taxon>
        <taxon>Trematoda</taxon>
        <taxon>Digenea</taxon>
        <taxon>Plagiorchiida</taxon>
        <taxon>Troglotremata</taxon>
        <taxon>Troglotrematidae</taxon>
        <taxon>Paragonimus</taxon>
    </lineage>
</organism>
<accession>A0A5J4NRZ0</accession>
<dbReference type="PANTHER" id="PTHR44360">
    <property type="entry name" value="DNAJ HOMOLOG SUBFAMILY B MEMBER 9"/>
    <property type="match status" value="1"/>
</dbReference>
<evidence type="ECO:0000256" key="7">
    <source>
        <dbReference type="SAM" id="SignalP"/>
    </source>
</evidence>
<protein>
    <recommendedName>
        <fullName evidence="2">DnaJ homolog subfamily B member 9</fullName>
    </recommendedName>
    <alternativeName>
        <fullName evidence="3">Endoplasmic reticulum DNA J domain-containing protein 4</fullName>
    </alternativeName>
</protein>
<evidence type="ECO:0000256" key="5">
    <source>
        <dbReference type="ARBA" id="ARBA00046365"/>
    </source>
</evidence>
<dbReference type="PANTHER" id="PTHR44360:SF1">
    <property type="entry name" value="DNAJ HOMOLOG SUBFAMILY B MEMBER 9"/>
    <property type="match status" value="1"/>
</dbReference>
<evidence type="ECO:0000313" key="10">
    <source>
        <dbReference type="Proteomes" id="UP000324629"/>
    </source>
</evidence>
<keyword evidence="1" id="KW-0143">Chaperone</keyword>
<feature type="region of interest" description="Disordered" evidence="6">
    <location>
        <begin position="100"/>
        <end position="120"/>
    </location>
</feature>
<keyword evidence="10" id="KW-1185">Reference proteome</keyword>
<reference evidence="9 10" key="1">
    <citation type="journal article" date="2019" name="Gigascience">
        <title>Whole-genome sequence of the oriental lung fluke Paragonimus westermani.</title>
        <authorList>
            <person name="Oey H."/>
            <person name="Zakrzewski M."/>
            <person name="Narain K."/>
            <person name="Devi K.R."/>
            <person name="Agatsuma T."/>
            <person name="Nawaratna S."/>
            <person name="Gobert G.N."/>
            <person name="Jones M.K."/>
            <person name="Ragan M.A."/>
            <person name="McManus D.P."/>
            <person name="Krause L."/>
        </authorList>
    </citation>
    <scope>NUCLEOTIDE SEQUENCE [LARGE SCALE GENOMIC DNA]</scope>
    <source>
        <strain evidence="9 10">IND2009</strain>
    </source>
</reference>
<dbReference type="Proteomes" id="UP000324629">
    <property type="component" value="Unassembled WGS sequence"/>
</dbReference>
<dbReference type="GO" id="GO:0051787">
    <property type="term" value="F:misfolded protein binding"/>
    <property type="evidence" value="ECO:0007669"/>
    <property type="project" value="TreeGrafter"/>
</dbReference>
<dbReference type="CDD" id="cd06257">
    <property type="entry name" value="DnaJ"/>
    <property type="match status" value="1"/>
</dbReference>